<reference evidence="3 4" key="1">
    <citation type="journal article" date="2009" name="Appl. Environ. Microbiol.">
        <title>Three genomes from the phylum Acidobacteria provide insight into the lifestyles of these microorganisms in soils.</title>
        <authorList>
            <person name="Ward N.L."/>
            <person name="Challacombe J.F."/>
            <person name="Janssen P.H."/>
            <person name="Henrissat B."/>
            <person name="Coutinho P.M."/>
            <person name="Wu M."/>
            <person name="Xie G."/>
            <person name="Haft D.H."/>
            <person name="Sait M."/>
            <person name="Badger J."/>
            <person name="Barabote R.D."/>
            <person name="Bradley B."/>
            <person name="Brettin T.S."/>
            <person name="Brinkac L.M."/>
            <person name="Bruce D."/>
            <person name="Creasy T."/>
            <person name="Daugherty S.C."/>
            <person name="Davidsen T.M."/>
            <person name="DeBoy R.T."/>
            <person name="Detter J.C."/>
            <person name="Dodson R.J."/>
            <person name="Durkin A.S."/>
            <person name="Ganapathy A."/>
            <person name="Gwinn-Giglio M."/>
            <person name="Han C.S."/>
            <person name="Khouri H."/>
            <person name="Kiss H."/>
            <person name="Kothari S.P."/>
            <person name="Madupu R."/>
            <person name="Nelson K.E."/>
            <person name="Nelson W.C."/>
            <person name="Paulsen I."/>
            <person name="Penn K."/>
            <person name="Ren Q."/>
            <person name="Rosovitz M.J."/>
            <person name="Selengut J.D."/>
            <person name="Shrivastava S."/>
            <person name="Sullivan S.A."/>
            <person name="Tapia R."/>
            <person name="Thompson L.S."/>
            <person name="Watkins K.L."/>
            <person name="Yang Q."/>
            <person name="Yu C."/>
            <person name="Zafar N."/>
            <person name="Zhou L."/>
            <person name="Kuske C.R."/>
        </authorList>
    </citation>
    <scope>NUCLEOTIDE SEQUENCE [LARGE SCALE GENOMIC DNA]</scope>
    <source>
        <strain evidence="3 4">Ellin345</strain>
    </source>
</reference>
<evidence type="ECO:0000313" key="4">
    <source>
        <dbReference type="Proteomes" id="UP000002432"/>
    </source>
</evidence>
<dbReference type="AlphaFoldDB" id="Q1IQL2"/>
<accession>Q1IQL2</accession>
<dbReference type="EnsemblBacteria" id="ABF40838">
    <property type="protein sequence ID" value="ABF40838"/>
    <property type="gene ID" value="Acid345_1837"/>
</dbReference>
<dbReference type="eggNOG" id="ENOG5033KT4">
    <property type="taxonomic scope" value="Bacteria"/>
</dbReference>
<dbReference type="KEGG" id="aba:Acid345_1837"/>
<dbReference type="Proteomes" id="UP000002432">
    <property type="component" value="Chromosome"/>
</dbReference>
<evidence type="ECO:0000313" key="3">
    <source>
        <dbReference type="EMBL" id="ABF40838.1"/>
    </source>
</evidence>
<feature type="region of interest" description="Disordered" evidence="1">
    <location>
        <begin position="139"/>
        <end position="169"/>
    </location>
</feature>
<feature type="chain" id="PRO_5004191117" evidence="2">
    <location>
        <begin position="21"/>
        <end position="169"/>
    </location>
</feature>
<evidence type="ECO:0000256" key="1">
    <source>
        <dbReference type="SAM" id="MobiDB-lite"/>
    </source>
</evidence>
<evidence type="ECO:0000256" key="2">
    <source>
        <dbReference type="SAM" id="SignalP"/>
    </source>
</evidence>
<sequence length="169" mass="18740">MLTRALLCVALCFGSAICLRADCYPIDKAPEHIGEIVCIRGRVLKVTASASGTHYLNFCENYQLCPFTVVVFPSKLEDIGDVRTLAEQEIEIDGLIKLYQGRPEIVLSEASQIHGEIAWHIPPLPKNYDVARHGNFSAGSFHGKKAKRSKTKRTLQDQADPMNDDSVPE</sequence>
<feature type="compositionally biased region" description="Basic residues" evidence="1">
    <location>
        <begin position="142"/>
        <end position="153"/>
    </location>
</feature>
<dbReference type="HOGENOM" id="CLU_1576448_0_0_0"/>
<dbReference type="RefSeq" id="WP_011522640.1">
    <property type="nucleotide sequence ID" value="NC_008009.1"/>
</dbReference>
<feature type="signal peptide" evidence="2">
    <location>
        <begin position="1"/>
        <end position="20"/>
    </location>
</feature>
<dbReference type="STRING" id="204669.Acid345_1837"/>
<proteinExistence type="predicted"/>
<dbReference type="EMBL" id="CP000360">
    <property type="protein sequence ID" value="ABF40838.1"/>
    <property type="molecule type" value="Genomic_DNA"/>
</dbReference>
<name>Q1IQL2_KORVE</name>
<gene>
    <name evidence="3" type="ordered locus">Acid345_1837</name>
</gene>
<protein>
    <submittedName>
        <fullName evidence="3">Nucleic acid binding, OB-fold, tRNA/helicase-type</fullName>
    </submittedName>
</protein>
<keyword evidence="2" id="KW-0732">Signal</keyword>
<organism evidence="3 4">
    <name type="scientific">Koribacter versatilis (strain Ellin345)</name>
    <dbReference type="NCBI Taxonomy" id="204669"/>
    <lineage>
        <taxon>Bacteria</taxon>
        <taxon>Pseudomonadati</taxon>
        <taxon>Acidobacteriota</taxon>
        <taxon>Terriglobia</taxon>
        <taxon>Terriglobales</taxon>
        <taxon>Candidatus Korobacteraceae</taxon>
        <taxon>Candidatus Korobacter</taxon>
    </lineage>
</organism>
<dbReference type="OrthoDB" id="122748at2"/>
<keyword evidence="4" id="KW-1185">Reference proteome</keyword>